<dbReference type="AlphaFoldDB" id="A0A372FXI2"/>
<gene>
    <name evidence="4" type="ORF">D0Q02_17280</name>
</gene>
<dbReference type="Proteomes" id="UP000262621">
    <property type="component" value="Unassembled WGS sequence"/>
</dbReference>
<feature type="transmembrane region" description="Helical" evidence="3">
    <location>
        <begin position="200"/>
        <end position="222"/>
    </location>
</feature>
<proteinExistence type="predicted"/>
<feature type="region of interest" description="Disordered" evidence="2">
    <location>
        <begin position="104"/>
        <end position="194"/>
    </location>
</feature>
<evidence type="ECO:0000256" key="2">
    <source>
        <dbReference type="SAM" id="MobiDB-lite"/>
    </source>
</evidence>
<accession>A0A372FXI2</accession>
<sequence>MQPDGPYRYTHLLGGSPVGKAWAAIDGQGRFVTVVVLDAAVAATPGWREAFAGIVNNLAQAPGGLPFTYADFSAAAPWVAYSADVGPAAEKLFPALGVDYQPVPTPTPPPVSSPPVPVSGAPHPISGPPQPISGAPQPVSGTSTQPGPIPTQPVYADPVSGAPTSPGLGAALDDPPQHDPFTAPARRIQPSAPPKRQTGLWVAVAALLLAAVAGGGAGVWAISASGSDPATPAPAPTATPPAPGLKPWAESTPRSAEERTLATAVPSMVFLEAVLTGFIRNRQDNALLHPEPFTFSRRCTGFVVNNDGHVLTNGQCVQPTPDILLEHALGSLADTLVADGELKAAEVRGFVRARQASSVFTGLEPGTQPAATLHGQLNVAKGDLKDGPAIPGTVVRALSLDEGNLALVKLDQANLPAVELNTSAAITAGTALHALGYGTTDTDYRSAAYQVLAKPVQVTELDVESFTYRINEDIGSSSRGGIVIDGQGRVVGMLDNDLLQPDRPNRLVVPVSRMTGLLAAAGVEHTLGEPDRLYRSALDAYFGDDEAKAATRFAEAAEAAPTNALAQAYREASVAAGGEVQSRPGWAVPLLVAAGVALVGGLVVLVLLRRRPNVR</sequence>
<keyword evidence="3" id="KW-0812">Transmembrane</keyword>
<dbReference type="GO" id="GO:0008233">
    <property type="term" value="F:peptidase activity"/>
    <property type="evidence" value="ECO:0007669"/>
    <property type="project" value="UniProtKB-KW"/>
</dbReference>
<feature type="active site" description="Nucleophile" evidence="1">
    <location>
        <position position="460"/>
    </location>
</feature>
<evidence type="ECO:0000256" key="3">
    <source>
        <dbReference type="SAM" id="Phobius"/>
    </source>
</evidence>
<dbReference type="Pfam" id="PF13365">
    <property type="entry name" value="Trypsin_2"/>
    <property type="match status" value="1"/>
</dbReference>
<organism evidence="4 5">
    <name type="scientific">Micromonospora craniellae</name>
    <dbReference type="NCBI Taxonomy" id="2294034"/>
    <lineage>
        <taxon>Bacteria</taxon>
        <taxon>Bacillati</taxon>
        <taxon>Actinomycetota</taxon>
        <taxon>Actinomycetes</taxon>
        <taxon>Micromonosporales</taxon>
        <taxon>Micromonosporaceae</taxon>
        <taxon>Micromonospora</taxon>
    </lineage>
</organism>
<protein>
    <submittedName>
        <fullName evidence="4">Serine protease</fullName>
    </submittedName>
</protein>
<keyword evidence="3" id="KW-1133">Transmembrane helix</keyword>
<feature type="compositionally biased region" description="Pro residues" evidence="2">
    <location>
        <begin position="104"/>
        <end position="117"/>
    </location>
</feature>
<feature type="region of interest" description="Disordered" evidence="2">
    <location>
        <begin position="226"/>
        <end position="250"/>
    </location>
</feature>
<dbReference type="InterPro" id="IPR043504">
    <property type="entry name" value="Peptidase_S1_PA_chymotrypsin"/>
</dbReference>
<evidence type="ECO:0000313" key="4">
    <source>
        <dbReference type="EMBL" id="RFS45408.1"/>
    </source>
</evidence>
<keyword evidence="4" id="KW-0645">Protease</keyword>
<evidence type="ECO:0000256" key="1">
    <source>
        <dbReference type="PROSITE-ProRule" id="PRU10061"/>
    </source>
</evidence>
<keyword evidence="5" id="KW-1185">Reference proteome</keyword>
<dbReference type="SUPFAM" id="SSF50494">
    <property type="entry name" value="Trypsin-like serine proteases"/>
    <property type="match status" value="1"/>
</dbReference>
<comment type="caution">
    <text evidence="4">The sequence shown here is derived from an EMBL/GenBank/DDBJ whole genome shotgun (WGS) entry which is preliminary data.</text>
</comment>
<evidence type="ECO:0000313" key="5">
    <source>
        <dbReference type="Proteomes" id="UP000262621"/>
    </source>
</evidence>
<dbReference type="RefSeq" id="WP_117229010.1">
    <property type="nucleotide sequence ID" value="NZ_CP061725.1"/>
</dbReference>
<dbReference type="EMBL" id="QVFU01000017">
    <property type="protein sequence ID" value="RFS45408.1"/>
    <property type="molecule type" value="Genomic_DNA"/>
</dbReference>
<dbReference type="InterPro" id="IPR031158">
    <property type="entry name" value="GH10_AS"/>
</dbReference>
<name>A0A372FXI2_9ACTN</name>
<feature type="transmembrane region" description="Helical" evidence="3">
    <location>
        <begin position="586"/>
        <end position="608"/>
    </location>
</feature>
<reference evidence="4 5" key="1">
    <citation type="submission" date="2018-08" db="EMBL/GenBank/DDBJ databases">
        <title>Verrucosispora craniellae sp. nov., isolated from a marine sponge in the South China Sea.</title>
        <authorList>
            <person name="Li L."/>
            <person name="Lin H.W."/>
        </authorList>
    </citation>
    <scope>NUCLEOTIDE SEQUENCE [LARGE SCALE GENOMIC DNA]</scope>
    <source>
        <strain evidence="4 5">LHW63014</strain>
    </source>
</reference>
<dbReference type="OrthoDB" id="3406034at2"/>
<dbReference type="PROSITE" id="PS00591">
    <property type="entry name" value="GH10_1"/>
    <property type="match status" value="1"/>
</dbReference>
<dbReference type="Gene3D" id="2.40.10.10">
    <property type="entry name" value="Trypsin-like serine proteases"/>
    <property type="match status" value="1"/>
</dbReference>
<dbReference type="GO" id="GO:0006508">
    <property type="term" value="P:proteolysis"/>
    <property type="evidence" value="ECO:0007669"/>
    <property type="project" value="UniProtKB-KW"/>
</dbReference>
<keyword evidence="4" id="KW-0378">Hydrolase</keyword>
<feature type="compositionally biased region" description="Pro residues" evidence="2">
    <location>
        <begin position="231"/>
        <end position="244"/>
    </location>
</feature>
<dbReference type="InterPro" id="IPR009003">
    <property type="entry name" value="Peptidase_S1_PA"/>
</dbReference>
<keyword evidence="3" id="KW-0472">Membrane</keyword>